<dbReference type="EMBL" id="CP002961">
    <property type="protein sequence ID" value="AFK02139.1"/>
    <property type="molecule type" value="Genomic_DNA"/>
</dbReference>
<evidence type="ECO:0000313" key="2">
    <source>
        <dbReference type="Proteomes" id="UP000002875"/>
    </source>
</evidence>
<evidence type="ECO:0008006" key="3">
    <source>
        <dbReference type="Google" id="ProtNLM"/>
    </source>
</evidence>
<dbReference type="Proteomes" id="UP000002875">
    <property type="component" value="Chromosome"/>
</dbReference>
<accession>A0ABM5MYB0</accession>
<organism evidence="1 2">
    <name type="scientific">Emticicia oligotrophica (strain DSM 17448 / CIP 109782 / MTCC 6937 / GPTSA100-15)</name>
    <dbReference type="NCBI Taxonomy" id="929562"/>
    <lineage>
        <taxon>Bacteria</taxon>
        <taxon>Pseudomonadati</taxon>
        <taxon>Bacteroidota</taxon>
        <taxon>Cytophagia</taxon>
        <taxon>Cytophagales</taxon>
        <taxon>Leadbetterellaceae</taxon>
        <taxon>Emticicia</taxon>
    </lineage>
</organism>
<gene>
    <name evidence="1" type="ordered locus">Emtol_0988</name>
</gene>
<evidence type="ECO:0000313" key="1">
    <source>
        <dbReference type="EMBL" id="AFK02139.1"/>
    </source>
</evidence>
<protein>
    <recommendedName>
        <fullName evidence="3">Gliding motility-associated C-terminal domain-containing protein</fullName>
    </recommendedName>
</protein>
<dbReference type="RefSeq" id="WP_015027839.1">
    <property type="nucleotide sequence ID" value="NC_018748.1"/>
</dbReference>
<reference evidence="1 2" key="1">
    <citation type="submission" date="2011-07" db="EMBL/GenBank/DDBJ databases">
        <title>The complete genome of chromosome of Emticicia oligotrophica DSM 17448.</title>
        <authorList>
            <consortium name="US DOE Joint Genome Institute (JGI-PGF)"/>
            <person name="Lucas S."/>
            <person name="Han J."/>
            <person name="Lapidus A."/>
            <person name="Bruce D."/>
            <person name="Goodwin L."/>
            <person name="Pitluck S."/>
            <person name="Peters L."/>
            <person name="Kyrpides N."/>
            <person name="Mavromatis K."/>
            <person name="Ivanova N."/>
            <person name="Ovchinnikova G."/>
            <person name="Teshima H."/>
            <person name="Detter J.C."/>
            <person name="Tapia R."/>
            <person name="Han C."/>
            <person name="Land M."/>
            <person name="Hauser L."/>
            <person name="Markowitz V."/>
            <person name="Cheng J.-F."/>
            <person name="Hugenholtz P."/>
            <person name="Woyke T."/>
            <person name="Wu D."/>
            <person name="Tindall B."/>
            <person name="Pomrenke H."/>
            <person name="Brambilla E."/>
            <person name="Klenk H.-P."/>
            <person name="Eisen J.A."/>
        </authorList>
    </citation>
    <scope>NUCLEOTIDE SEQUENCE [LARGE SCALE GENOMIC DNA]</scope>
    <source>
        <strain evidence="1 2">DSM 17448</strain>
    </source>
</reference>
<proteinExistence type="predicted"/>
<keyword evidence="2" id="KW-1185">Reference proteome</keyword>
<name>A0ABM5MYB0_EMTOG</name>
<sequence length="349" mass="38879">MKKIEYWIIGWLMSYSFANAQIFFNADGASNIFEKDALYFNRSTKTLNFKNSNINFWQDSPNSIYIETTAISGDYINSTDVEISQEYTPSIDGNLVYVSIYGTDQFSDMGNRMISQITLDLIDKASNTVIVSSDECFLNNTGSLPCLAGRACPPFFKAQFSLSGITPVKAGKQYILRLRNTSNQFIQAIACDNPYLFGSTQINCQNSSTKADLLFTTTFLGLTKVASINETTGAAYFSSLTSKNIVADRLSMKSQPLYPTYDGNMAIGTSLNKCKDVTINLADKFFNLTCLVANESNSDFPDCFAVTIRRYIQNQATGYFNGVVARVCRIDGEGWGQNPSIYYQYQISE</sequence>